<feature type="coiled-coil region" evidence="6">
    <location>
        <begin position="167"/>
        <end position="194"/>
    </location>
</feature>
<dbReference type="InterPro" id="IPR013551">
    <property type="entry name" value="YicC-like_C"/>
</dbReference>
<dbReference type="GO" id="GO:0016787">
    <property type="term" value="F:hydrolase activity"/>
    <property type="evidence" value="ECO:0007669"/>
    <property type="project" value="UniProtKB-KW"/>
</dbReference>
<keyword evidence="10" id="KW-1185">Reference proteome</keyword>
<sequence>MQSMTGFARMSGELPGMGWAWEVRSVNARNLDLRIRLPEGADRLDPLLRAAMKGTIHRGSVSVGLRYTVLDTAGTGPSATSHILNELARVEAEALEQGLTLLPSTAADVLTLSLSGDRKKPDFKWIDEAGGQIPTLISALAEARAAEGVELARMLGDSLTQLSDLVSEAAEIAIARAERMADGLRQRVADLLQSPPDEGRLEQEIAILAVKADVTEELDRLAAHVIAARALLSEKQPVGRKFDFLMQEFNREANTLASKSQDTDLTRIALAMKVVIDQMREQVQNVE</sequence>
<protein>
    <recommendedName>
        <fullName evidence="11">YicC family protein</fullName>
    </recommendedName>
</protein>
<evidence type="ECO:0000259" key="7">
    <source>
        <dbReference type="Pfam" id="PF03755"/>
    </source>
</evidence>
<dbReference type="Pfam" id="PF08340">
    <property type="entry name" value="YicC-like_C"/>
    <property type="match status" value="1"/>
</dbReference>
<dbReference type="NCBIfam" id="TIGR00255">
    <property type="entry name" value="YicC/YloC family endoribonuclease"/>
    <property type="match status" value="1"/>
</dbReference>
<evidence type="ECO:0000256" key="5">
    <source>
        <dbReference type="ARBA" id="ARBA00035648"/>
    </source>
</evidence>
<evidence type="ECO:0000259" key="8">
    <source>
        <dbReference type="Pfam" id="PF08340"/>
    </source>
</evidence>
<dbReference type="PANTHER" id="PTHR30636:SF3">
    <property type="entry name" value="UPF0701 PROTEIN YICC"/>
    <property type="match status" value="1"/>
</dbReference>
<evidence type="ECO:0000256" key="4">
    <source>
        <dbReference type="ARBA" id="ARBA00022801"/>
    </source>
</evidence>
<evidence type="ECO:0000256" key="3">
    <source>
        <dbReference type="ARBA" id="ARBA00022759"/>
    </source>
</evidence>
<evidence type="ECO:0000256" key="2">
    <source>
        <dbReference type="ARBA" id="ARBA00022722"/>
    </source>
</evidence>
<keyword evidence="6" id="KW-0175">Coiled coil</keyword>
<dbReference type="Pfam" id="PF03755">
    <property type="entry name" value="YicC-like_N"/>
    <property type="match status" value="1"/>
</dbReference>
<keyword evidence="3" id="KW-0255">Endonuclease</keyword>
<name>A0A2R8AC25_9RHOB</name>
<dbReference type="RefSeq" id="WP_245895343.1">
    <property type="nucleotide sequence ID" value="NZ_OMKW01000002.1"/>
</dbReference>
<dbReference type="InterPro" id="IPR013527">
    <property type="entry name" value="YicC-like_N"/>
</dbReference>
<dbReference type="EMBL" id="OMKW01000002">
    <property type="protein sequence ID" value="SPF29784.1"/>
    <property type="molecule type" value="Genomic_DNA"/>
</dbReference>
<comment type="similarity">
    <text evidence="5">Belongs to the YicC/YloC family.</text>
</comment>
<dbReference type="GO" id="GO:0004521">
    <property type="term" value="F:RNA endonuclease activity"/>
    <property type="evidence" value="ECO:0007669"/>
    <property type="project" value="InterPro"/>
</dbReference>
<evidence type="ECO:0000256" key="1">
    <source>
        <dbReference type="ARBA" id="ARBA00001968"/>
    </source>
</evidence>
<organism evidence="9 10">
    <name type="scientific">Pontivivens insulae</name>
    <dbReference type="NCBI Taxonomy" id="1639689"/>
    <lineage>
        <taxon>Bacteria</taxon>
        <taxon>Pseudomonadati</taxon>
        <taxon>Pseudomonadota</taxon>
        <taxon>Alphaproteobacteria</taxon>
        <taxon>Rhodobacterales</taxon>
        <taxon>Paracoccaceae</taxon>
        <taxon>Pontivivens</taxon>
    </lineage>
</organism>
<feature type="domain" description="Endoribonuclease YicC-like N-terminal" evidence="7">
    <location>
        <begin position="1"/>
        <end position="152"/>
    </location>
</feature>
<evidence type="ECO:0000313" key="10">
    <source>
        <dbReference type="Proteomes" id="UP000244932"/>
    </source>
</evidence>
<dbReference type="PANTHER" id="PTHR30636">
    <property type="entry name" value="UPF0701 PROTEIN YICC"/>
    <property type="match status" value="1"/>
</dbReference>
<comment type="cofactor">
    <cofactor evidence="1">
        <name>a divalent metal cation</name>
        <dbReference type="ChEBI" id="CHEBI:60240"/>
    </cofactor>
</comment>
<reference evidence="9 10" key="1">
    <citation type="submission" date="2018-03" db="EMBL/GenBank/DDBJ databases">
        <authorList>
            <person name="Keele B.F."/>
        </authorList>
    </citation>
    <scope>NUCLEOTIDE SEQUENCE [LARGE SCALE GENOMIC DNA]</scope>
    <source>
        <strain evidence="9 10">CeCT 8812</strain>
    </source>
</reference>
<keyword evidence="2" id="KW-0540">Nuclease</keyword>
<gene>
    <name evidence="9" type="ORF">POI8812_02101</name>
</gene>
<dbReference type="AlphaFoldDB" id="A0A2R8AC25"/>
<feature type="domain" description="Endoribonuclease YicC-like C-terminal" evidence="8">
    <location>
        <begin position="175"/>
        <end position="287"/>
    </location>
</feature>
<dbReference type="Proteomes" id="UP000244932">
    <property type="component" value="Unassembled WGS sequence"/>
</dbReference>
<evidence type="ECO:0000256" key="6">
    <source>
        <dbReference type="SAM" id="Coils"/>
    </source>
</evidence>
<accession>A0A2R8AC25</accession>
<dbReference type="InterPro" id="IPR005229">
    <property type="entry name" value="YicC/YloC-like"/>
</dbReference>
<proteinExistence type="inferred from homology"/>
<evidence type="ECO:0000313" key="9">
    <source>
        <dbReference type="EMBL" id="SPF29784.1"/>
    </source>
</evidence>
<evidence type="ECO:0008006" key="11">
    <source>
        <dbReference type="Google" id="ProtNLM"/>
    </source>
</evidence>
<keyword evidence="4" id="KW-0378">Hydrolase</keyword>